<reference evidence="6 7" key="1">
    <citation type="submission" date="2014-04" db="EMBL/GenBank/DDBJ databases">
        <title>Draft genome sequence of Hydrogenovibrio marinus MH-110, a model organism for aerobic H2 metabolism.</title>
        <authorList>
            <person name="Cha H.J."/>
            <person name="Jo B.H."/>
            <person name="Hwang B.H."/>
        </authorList>
    </citation>
    <scope>NUCLEOTIDE SEQUENCE [LARGE SCALE GENOMIC DNA]</scope>
    <source>
        <strain evidence="6 7">MH-110</strain>
    </source>
</reference>
<dbReference type="PANTHER" id="PTHR23150:SF26">
    <property type="entry name" value="GENERIC METHYLTRANSFERASE"/>
    <property type="match status" value="1"/>
</dbReference>
<evidence type="ECO:0000256" key="3">
    <source>
        <dbReference type="ARBA" id="ARBA00037882"/>
    </source>
</evidence>
<organism evidence="6 7">
    <name type="scientific">Hydrogenovibrio marinus</name>
    <dbReference type="NCBI Taxonomy" id="28885"/>
    <lineage>
        <taxon>Bacteria</taxon>
        <taxon>Pseudomonadati</taxon>
        <taxon>Pseudomonadota</taxon>
        <taxon>Gammaproteobacteria</taxon>
        <taxon>Thiotrichales</taxon>
        <taxon>Piscirickettsiaceae</taxon>
        <taxon>Hydrogenovibrio</taxon>
    </lineage>
</organism>
<dbReference type="GO" id="GO:0120147">
    <property type="term" value="F:formylglycine-generating oxidase activity"/>
    <property type="evidence" value="ECO:0007669"/>
    <property type="project" value="TreeGrafter"/>
</dbReference>
<dbReference type="InterPro" id="IPR051043">
    <property type="entry name" value="Sulfatase_Mod_Factor_Kinase"/>
</dbReference>
<keyword evidence="6" id="KW-0808">Transferase</keyword>
<keyword evidence="6" id="KW-0489">Methyltransferase</keyword>
<dbReference type="CDD" id="cd02440">
    <property type="entry name" value="AdoMet_MTases"/>
    <property type="match status" value="1"/>
</dbReference>
<dbReference type="PANTHER" id="PTHR23150">
    <property type="entry name" value="SULFATASE MODIFYING FACTOR 1, 2"/>
    <property type="match status" value="1"/>
</dbReference>
<feature type="domain" description="Sulfatase-modifying factor enzyme-like" evidence="4">
    <location>
        <begin position="201"/>
        <end position="448"/>
    </location>
</feature>
<dbReference type="STRING" id="28885.EI16_04695"/>
<dbReference type="InterPro" id="IPR024775">
    <property type="entry name" value="DinB-like"/>
</dbReference>
<evidence type="ECO:0000313" key="7">
    <source>
        <dbReference type="Proteomes" id="UP000027341"/>
    </source>
</evidence>
<dbReference type="EMBL" id="JMIU01000001">
    <property type="protein sequence ID" value="KDN95604.1"/>
    <property type="molecule type" value="Genomic_DNA"/>
</dbReference>
<dbReference type="SUPFAM" id="SSF53335">
    <property type="entry name" value="S-adenosyl-L-methionine-dependent methyltransferases"/>
    <property type="match status" value="1"/>
</dbReference>
<dbReference type="InterPro" id="IPR005532">
    <property type="entry name" value="SUMF_dom"/>
</dbReference>
<dbReference type="SUPFAM" id="SSF56436">
    <property type="entry name" value="C-type lectin-like"/>
    <property type="match status" value="1"/>
</dbReference>
<dbReference type="Pfam" id="PF13489">
    <property type="entry name" value="Methyltransf_23"/>
    <property type="match status" value="1"/>
</dbReference>
<evidence type="ECO:0000256" key="2">
    <source>
        <dbReference type="ARBA" id="ARBA00023004"/>
    </source>
</evidence>
<dbReference type="Proteomes" id="UP000027341">
    <property type="component" value="Unassembled WGS sequence"/>
</dbReference>
<dbReference type="InterPro" id="IPR027577">
    <property type="entry name" value="OvoA_Nterm"/>
</dbReference>
<keyword evidence="7" id="KW-1185">Reference proteome</keyword>
<proteinExistence type="predicted"/>
<dbReference type="FunFam" id="3.90.1580.10:FF:000006">
    <property type="entry name" value="Generic methyltransferase, putative"/>
    <property type="match status" value="1"/>
</dbReference>
<feature type="domain" description="DinB-like" evidence="5">
    <location>
        <begin position="30"/>
        <end position="165"/>
    </location>
</feature>
<dbReference type="NCBIfam" id="TIGR04344">
    <property type="entry name" value="ovoA_Nterm"/>
    <property type="match status" value="1"/>
</dbReference>
<comment type="caution">
    <text evidence="6">The sequence shown here is derived from an EMBL/GenBank/DDBJ whole genome shotgun (WGS) entry which is preliminary data.</text>
</comment>
<dbReference type="GO" id="GO:0032259">
    <property type="term" value="P:methylation"/>
    <property type="evidence" value="ECO:0007669"/>
    <property type="project" value="UniProtKB-KW"/>
</dbReference>
<comment type="pathway">
    <text evidence="3">Amino-acid biosynthesis; ergothioneine biosynthesis.</text>
</comment>
<dbReference type="Gene3D" id="3.40.50.150">
    <property type="entry name" value="Vaccinia Virus protein VP39"/>
    <property type="match status" value="1"/>
</dbReference>
<accession>A0A066ZTJ9</accession>
<dbReference type="InterPro" id="IPR027625">
    <property type="entry name" value="OvoA_Cterm"/>
</dbReference>
<evidence type="ECO:0000256" key="1">
    <source>
        <dbReference type="ARBA" id="ARBA00023002"/>
    </source>
</evidence>
<dbReference type="Pfam" id="PF12867">
    <property type="entry name" value="DinB_2"/>
    <property type="match status" value="1"/>
</dbReference>
<dbReference type="InterPro" id="IPR016187">
    <property type="entry name" value="CTDL_fold"/>
</dbReference>
<evidence type="ECO:0000313" key="6">
    <source>
        <dbReference type="EMBL" id="KDN95604.1"/>
    </source>
</evidence>
<evidence type="ECO:0000259" key="4">
    <source>
        <dbReference type="Pfam" id="PF03781"/>
    </source>
</evidence>
<dbReference type="GO" id="GO:0008168">
    <property type="term" value="F:methyltransferase activity"/>
    <property type="evidence" value="ECO:0007669"/>
    <property type="project" value="UniProtKB-KW"/>
</dbReference>
<keyword evidence="2" id="KW-0408">Iron</keyword>
<evidence type="ECO:0000259" key="5">
    <source>
        <dbReference type="Pfam" id="PF12867"/>
    </source>
</evidence>
<dbReference type="RefSeq" id="WP_029910022.1">
    <property type="nucleotide sequence ID" value="NZ_AP020335.1"/>
</dbReference>
<gene>
    <name evidence="6" type="ORF">EI16_04695</name>
</gene>
<keyword evidence="1" id="KW-0560">Oxidoreductase</keyword>
<dbReference type="Gene3D" id="3.90.1580.10">
    <property type="entry name" value="paralog of FGE (formylglycine-generating enzyme)"/>
    <property type="match status" value="1"/>
</dbReference>
<sequence length="712" mass="82699">MQGLESIVSHNVVLNSGEVEEKRVEIKAYFNQTYTLYETLFETLVSEDAFYLRPCSLRHPLIFYFGHTATFFTNKLVLAKLLPNRINSKIESMCAIGVDEMSWDDLNDEHYDWPSVGAVREYRQQVRDAVNHLIDTMEFHLPIDWQSPMWPVIMGIEHERIHLETSSVLIRQLPLEQVKPHPLFTICRESDEAPENVLFPVPAGEVAIDHKDPAEFYGWDNEYGTHKAEVTEFKAAAFLCSNKEYLAFVEAGGYDNPVYWDEEGNRWRQFTPDKHPTFWVKKGDAWWLRCMTEEIQMPWDWPVEVNYLEADAFCRWKSHETGKAIRLPSEDEYLRLRDHTDALVHHDKHPGLANINLERFASSMPVNWNQTGDFFDVIGNVWQWTQTPIYPFEGFKVHPLYDDFTTPTFDNNHNIFKGGCWISTGNEINGYSRYAFRRHFFQHAGFRYIESDHEVQTQFSTYETDAAVAQYCEFHYGESYFDVENFAQRYARTAIEAIRKDQDFAGRNDLSVLEVGCSVGRASFELALGFEQVMGLDFSARFIQIANQLKTTGSVLYTLPIEGEIVDFKKKTLAEYGLADVAHKCEFLQQDASNLKPIFTGYDMIVAVNLIDRLYDPTKFLKDLAHRLNEGGLLMLASPYTWLEAFTEKANWLGGYKDEQSGENVTTLEGITALLQDEFTMIREPFDIPFVIRETQRKYQHTLSQVTLWKKR</sequence>
<dbReference type="InterPro" id="IPR029063">
    <property type="entry name" value="SAM-dependent_MTases_sf"/>
</dbReference>
<dbReference type="Pfam" id="PF03781">
    <property type="entry name" value="FGE-sulfatase"/>
    <property type="match status" value="1"/>
</dbReference>
<dbReference type="InterPro" id="IPR042095">
    <property type="entry name" value="SUMF_sf"/>
</dbReference>
<name>A0A066ZTJ9_HYDMR</name>
<protein>
    <submittedName>
        <fullName evidence="6">SAM-dependent methyltransferase</fullName>
    </submittedName>
</protein>
<dbReference type="NCBIfam" id="TIGR04345">
    <property type="entry name" value="ovoA_Cterm"/>
    <property type="match status" value="1"/>
</dbReference>
<dbReference type="AlphaFoldDB" id="A0A066ZTJ9"/>